<gene>
    <name evidence="5" type="ORF">HPLM_LOCUS15855</name>
</gene>
<dbReference type="STRING" id="6290.A0A0N4WVX3"/>
<evidence type="ECO:0000313" key="5">
    <source>
        <dbReference type="EMBL" id="VDO58084.1"/>
    </source>
</evidence>
<feature type="compositionally biased region" description="Pro residues" evidence="2">
    <location>
        <begin position="174"/>
        <end position="197"/>
    </location>
</feature>
<reference evidence="5 6" key="2">
    <citation type="submission" date="2018-11" db="EMBL/GenBank/DDBJ databases">
        <authorList>
            <consortium name="Pathogen Informatics"/>
        </authorList>
    </citation>
    <scope>NUCLEOTIDE SEQUENCE [LARGE SCALE GENOMIC DNA]</scope>
    <source>
        <strain evidence="5 6">MHpl1</strain>
    </source>
</reference>
<keyword evidence="6" id="KW-1185">Reference proteome</keyword>
<feature type="compositionally biased region" description="Pro residues" evidence="2">
    <location>
        <begin position="96"/>
        <end position="117"/>
    </location>
</feature>
<keyword evidence="3" id="KW-0812">Transmembrane</keyword>
<feature type="region of interest" description="Disordered" evidence="2">
    <location>
        <begin position="294"/>
        <end position="332"/>
    </location>
</feature>
<dbReference type="InterPro" id="IPR002486">
    <property type="entry name" value="Col_cuticle_N"/>
</dbReference>
<reference evidence="7" key="1">
    <citation type="submission" date="2017-02" db="UniProtKB">
        <authorList>
            <consortium name="WormBaseParasite"/>
        </authorList>
    </citation>
    <scope>IDENTIFICATION</scope>
</reference>
<organism evidence="7">
    <name type="scientific">Haemonchus placei</name>
    <name type="common">Barber's pole worm</name>
    <dbReference type="NCBI Taxonomy" id="6290"/>
    <lineage>
        <taxon>Eukaryota</taxon>
        <taxon>Metazoa</taxon>
        <taxon>Ecdysozoa</taxon>
        <taxon>Nematoda</taxon>
        <taxon>Chromadorea</taxon>
        <taxon>Rhabditida</taxon>
        <taxon>Rhabditina</taxon>
        <taxon>Rhabditomorpha</taxon>
        <taxon>Strongyloidea</taxon>
        <taxon>Trichostrongylidae</taxon>
        <taxon>Haemonchus</taxon>
    </lineage>
</organism>
<keyword evidence="1" id="KW-0677">Repeat</keyword>
<dbReference type="OrthoDB" id="10476607at2759"/>
<dbReference type="PANTHER" id="PTHR24637:SF236">
    <property type="entry name" value="NEMATODE CUTICLE COLLAGEN N-TERMINAL DOMAIN-CONTAINING PROTEIN"/>
    <property type="match status" value="1"/>
</dbReference>
<dbReference type="GO" id="GO:0042302">
    <property type="term" value="F:structural constituent of cuticle"/>
    <property type="evidence" value="ECO:0007669"/>
    <property type="project" value="InterPro"/>
</dbReference>
<dbReference type="OMA" id="EGGPAWP"/>
<keyword evidence="3" id="KW-0472">Membrane</keyword>
<feature type="compositionally biased region" description="Pro residues" evidence="2">
    <location>
        <begin position="143"/>
        <end position="152"/>
    </location>
</feature>
<feature type="compositionally biased region" description="Low complexity" evidence="2">
    <location>
        <begin position="215"/>
        <end position="238"/>
    </location>
</feature>
<dbReference type="WBParaSite" id="HPLM_0001586301-mRNA-1">
    <property type="protein sequence ID" value="HPLM_0001586301-mRNA-1"/>
    <property type="gene ID" value="HPLM_0001586301"/>
</dbReference>
<evidence type="ECO:0000256" key="1">
    <source>
        <dbReference type="ARBA" id="ARBA00022737"/>
    </source>
</evidence>
<evidence type="ECO:0000256" key="2">
    <source>
        <dbReference type="SAM" id="MobiDB-lite"/>
    </source>
</evidence>
<dbReference type="AlphaFoldDB" id="A0A0N4WVX3"/>
<dbReference type="Pfam" id="PF01484">
    <property type="entry name" value="Col_cuticle_N"/>
    <property type="match status" value="1"/>
</dbReference>
<feature type="region of interest" description="Disordered" evidence="2">
    <location>
        <begin position="88"/>
        <end position="127"/>
    </location>
</feature>
<accession>A0A0N4WVX3</accession>
<evidence type="ECO:0000256" key="3">
    <source>
        <dbReference type="SAM" id="Phobius"/>
    </source>
</evidence>
<dbReference type="PANTHER" id="PTHR24637">
    <property type="entry name" value="COLLAGEN"/>
    <property type="match status" value="1"/>
</dbReference>
<evidence type="ECO:0000313" key="7">
    <source>
        <dbReference type="WBParaSite" id="HPLM_0001586301-mRNA-1"/>
    </source>
</evidence>
<dbReference type="EMBL" id="UZAF01019160">
    <property type="protein sequence ID" value="VDO58084.1"/>
    <property type="molecule type" value="Genomic_DNA"/>
</dbReference>
<keyword evidence="3" id="KW-1133">Transmembrane helix</keyword>
<dbReference type="SMART" id="SM01088">
    <property type="entry name" value="Col_cuticle_N"/>
    <property type="match status" value="1"/>
</dbReference>
<sequence length="332" mass="33714">MVTPKIGYVVATFTAISMVVDLGIVVYLVNDINNFYDDTVGELVVFKNLANTAWDRMRLPSNGTSKIQEVPWLPRKRRHIARDRCNCGRQARNCPIGPPGPPGPQGEPGDDGPPGPPGRDGLDGLAISGAGGSVGCIKCPAGPPGIPGPQGPPGLKGVDGLPGMDAPNGAPGPRGKPGPPGERGPPGVPGPEGPPGLPGRSAQYGVGEPGPEGPIGPVGAPGAPGPDGSDGPVGPAGPIGASGLPGNPGQPGPDGKPGKDGDEGMPGDDAEYCPCPPRTVRLMDEEEDTGIIIGGHGMPPGLKPKDHTTTPRPSLKRKVRSHHRRVIHTFKE</sequence>
<evidence type="ECO:0000313" key="6">
    <source>
        <dbReference type="Proteomes" id="UP000268014"/>
    </source>
</evidence>
<evidence type="ECO:0000259" key="4">
    <source>
        <dbReference type="SMART" id="SM01088"/>
    </source>
</evidence>
<feature type="compositionally biased region" description="Basic residues" evidence="2">
    <location>
        <begin position="314"/>
        <end position="332"/>
    </location>
</feature>
<name>A0A0N4WVX3_HAEPC</name>
<feature type="domain" description="Nematode cuticle collagen N-terminal" evidence="4">
    <location>
        <begin position="5"/>
        <end position="57"/>
    </location>
</feature>
<protein>
    <submittedName>
        <fullName evidence="7">Col_cuticle_N domain-containing protein</fullName>
    </submittedName>
</protein>
<feature type="transmembrane region" description="Helical" evidence="3">
    <location>
        <begin position="6"/>
        <end position="29"/>
    </location>
</feature>
<proteinExistence type="predicted"/>
<dbReference type="Proteomes" id="UP000268014">
    <property type="component" value="Unassembled WGS sequence"/>
</dbReference>
<feature type="region of interest" description="Disordered" evidence="2">
    <location>
        <begin position="143"/>
        <end position="271"/>
    </location>
</feature>